<keyword evidence="5" id="KW-0324">Glycolysis</keyword>
<dbReference type="GO" id="GO:0046872">
    <property type="term" value="F:metal ion binding"/>
    <property type="evidence" value="ECO:0007669"/>
    <property type="project" value="InterPro"/>
</dbReference>
<protein>
    <submittedName>
        <fullName evidence="8">Putative 2,3-bisphosphoglycerate-independent phosphoglycerate mutase</fullName>
    </submittedName>
</protein>
<dbReference type="NCBIfam" id="NF003160">
    <property type="entry name" value="PRK04135.1"/>
    <property type="match status" value="1"/>
</dbReference>
<organism evidence="8 9">
    <name type="scientific">Rubrobacter xylanophilus</name>
    <dbReference type="NCBI Taxonomy" id="49319"/>
    <lineage>
        <taxon>Bacteria</taxon>
        <taxon>Bacillati</taxon>
        <taxon>Actinomycetota</taxon>
        <taxon>Rubrobacteria</taxon>
        <taxon>Rubrobacterales</taxon>
        <taxon>Rubrobacteraceae</taxon>
        <taxon>Rubrobacter</taxon>
    </lineage>
</organism>
<dbReference type="PANTHER" id="PTHR31209:SF0">
    <property type="entry name" value="METALLOENZYME DOMAIN-CONTAINING PROTEIN"/>
    <property type="match status" value="1"/>
</dbReference>
<dbReference type="Gene3D" id="3.40.720.10">
    <property type="entry name" value="Alkaline Phosphatase, subunit A"/>
    <property type="match status" value="2"/>
</dbReference>
<proteinExistence type="inferred from homology"/>
<dbReference type="PANTHER" id="PTHR31209">
    <property type="entry name" value="COFACTOR-INDEPENDENT PHOSPHOGLYCERATE MUTASE"/>
    <property type="match status" value="1"/>
</dbReference>
<evidence type="ECO:0000313" key="9">
    <source>
        <dbReference type="Proteomes" id="UP000318065"/>
    </source>
</evidence>
<dbReference type="InterPro" id="IPR004456">
    <property type="entry name" value="Pglycerate_mutase_ApgM"/>
</dbReference>
<comment type="similarity">
    <text evidence="4">Belongs to the BPG-independent phosphoglycerate mutase family. A-PGAM subfamily.</text>
</comment>
<evidence type="ECO:0000256" key="5">
    <source>
        <dbReference type="ARBA" id="ARBA00023152"/>
    </source>
</evidence>
<dbReference type="InterPro" id="IPR017850">
    <property type="entry name" value="Alkaline_phosphatase_core_sf"/>
</dbReference>
<feature type="domain" description="Metalloenzyme" evidence="7">
    <location>
        <begin position="16"/>
        <end position="393"/>
    </location>
</feature>
<dbReference type="GO" id="GO:0006096">
    <property type="term" value="P:glycolytic process"/>
    <property type="evidence" value="ECO:0007669"/>
    <property type="project" value="UniProtKB-KW"/>
</dbReference>
<reference evidence="8" key="1">
    <citation type="journal article" date="2019" name="Microbiol. Resour. Announc.">
        <title>Complete Genome Sequence of Rubrobacter xylanophilus Strain AA3-22, Isolated from Arima Onsen in Japan.</title>
        <authorList>
            <person name="Tomariguchi N."/>
            <person name="Miyazaki K."/>
        </authorList>
    </citation>
    <scope>NUCLEOTIDE SEQUENCE [LARGE SCALE GENOMIC DNA]</scope>
    <source>
        <strain evidence="8">AA3-22</strain>
    </source>
</reference>
<dbReference type="EMBL" id="AP019791">
    <property type="protein sequence ID" value="BBL80749.1"/>
    <property type="molecule type" value="Genomic_DNA"/>
</dbReference>
<dbReference type="PIRSF" id="PIRSF006392">
    <property type="entry name" value="IPGAM_arch"/>
    <property type="match status" value="1"/>
</dbReference>
<evidence type="ECO:0000259" key="7">
    <source>
        <dbReference type="Pfam" id="PF01676"/>
    </source>
</evidence>
<comment type="function">
    <text evidence="2">Catalyzes the interconversion of 2-phosphoglycerate and 3-phosphoglycerate.</text>
</comment>
<accession>A0A510HL70</accession>
<dbReference type="Pfam" id="PF10143">
    <property type="entry name" value="PhosphMutase"/>
    <property type="match status" value="1"/>
</dbReference>
<evidence type="ECO:0000256" key="6">
    <source>
        <dbReference type="SAM" id="MobiDB-lite"/>
    </source>
</evidence>
<dbReference type="InterPro" id="IPR006124">
    <property type="entry name" value="Metalloenzyme"/>
</dbReference>
<evidence type="ECO:0000313" key="8">
    <source>
        <dbReference type="EMBL" id="BBL80749.1"/>
    </source>
</evidence>
<dbReference type="SUPFAM" id="SSF53649">
    <property type="entry name" value="Alkaline phosphatase-like"/>
    <property type="match status" value="1"/>
</dbReference>
<dbReference type="Gene3D" id="3.30.70.2130">
    <property type="entry name" value="Metalloenzyme domain"/>
    <property type="match status" value="1"/>
</dbReference>
<evidence type="ECO:0000256" key="1">
    <source>
        <dbReference type="ARBA" id="ARBA00000370"/>
    </source>
</evidence>
<gene>
    <name evidence="8" type="primary">apgM</name>
    <name evidence="8" type="ORF">RxyAA322_26030</name>
</gene>
<dbReference type="NCBIfam" id="TIGR00306">
    <property type="entry name" value="apgM"/>
    <property type="match status" value="1"/>
</dbReference>
<dbReference type="Pfam" id="PF01676">
    <property type="entry name" value="Metalloenzyme"/>
    <property type="match status" value="1"/>
</dbReference>
<dbReference type="OrthoDB" id="9804453at2"/>
<feature type="region of interest" description="Disordered" evidence="6">
    <location>
        <begin position="173"/>
        <end position="197"/>
    </location>
</feature>
<keyword evidence="9" id="KW-1185">Reference proteome</keyword>
<dbReference type="InterPro" id="IPR042253">
    <property type="entry name" value="Pglycerate_mutase_ApgM_sf"/>
</dbReference>
<dbReference type="CDD" id="cd16011">
    <property type="entry name" value="iPGM_like"/>
    <property type="match status" value="1"/>
</dbReference>
<dbReference type="GO" id="GO:0004619">
    <property type="term" value="F:phosphoglycerate mutase activity"/>
    <property type="evidence" value="ECO:0007669"/>
    <property type="project" value="UniProtKB-EC"/>
</dbReference>
<comment type="catalytic activity">
    <reaction evidence="1">
        <text>(2R)-2-phosphoglycerate = (2R)-3-phosphoglycerate</text>
        <dbReference type="Rhea" id="RHEA:15901"/>
        <dbReference type="ChEBI" id="CHEBI:58272"/>
        <dbReference type="ChEBI" id="CHEBI:58289"/>
        <dbReference type="EC" id="5.4.2.12"/>
    </reaction>
</comment>
<dbReference type="AlphaFoldDB" id="A0A510HL70"/>
<comment type="pathway">
    <text evidence="3">Carbohydrate degradation.</text>
</comment>
<dbReference type="RefSeq" id="WP_143528725.1">
    <property type="nucleotide sequence ID" value="NZ_AP019791.1"/>
</dbReference>
<evidence type="ECO:0000256" key="3">
    <source>
        <dbReference type="ARBA" id="ARBA00004921"/>
    </source>
</evidence>
<dbReference type="Proteomes" id="UP000318065">
    <property type="component" value="Chromosome"/>
</dbReference>
<evidence type="ECO:0000256" key="2">
    <source>
        <dbReference type="ARBA" id="ARBA00002315"/>
    </source>
</evidence>
<name>A0A510HL70_9ACTN</name>
<evidence type="ECO:0000256" key="4">
    <source>
        <dbReference type="ARBA" id="ARBA00005524"/>
    </source>
</evidence>
<sequence length="404" mass="43251">MDLDLMRELSVKTDSRIVLLVLDGLGGLPVEPGGETELETAETPNLDALAASSDLGLSRPVAAGVSPGSGPGHLALFGYDPLRYRVGRGVLSALGVGFELGENDLAARINFATKDGSGRISDRRAGRIPTEEAARLVELLDSEVRLQDVETFVVHEKEHRAVVVFRGEGLSDALTDTDPQRTGLEPLPVEPTDGSPEAKRSAALANAFVEEAERVLEGRHPAANTVLLRGFGMHPALPSFEEVYGLRAAAIAAYPMYKGLARLAGMELLKEGEGIAGEIETLRRSWEEGYDFFFVHVKPTDAAGEDGDFGRKVRIIEEVDGLLPRILGLGPDVLAVTGDHATPARLRSHSWHGVPFLLHSSYTLPTARSFGERACAGGSLGVFPAQEIMGHLMGHALKLNRYGA</sequence>